<organism evidence="17 18">
    <name type="scientific">Cocleimonas flava</name>
    <dbReference type="NCBI Taxonomy" id="634765"/>
    <lineage>
        <taxon>Bacteria</taxon>
        <taxon>Pseudomonadati</taxon>
        <taxon>Pseudomonadota</taxon>
        <taxon>Gammaproteobacteria</taxon>
        <taxon>Thiotrichales</taxon>
        <taxon>Thiotrichaceae</taxon>
        <taxon>Cocleimonas</taxon>
    </lineage>
</organism>
<keyword evidence="18" id="KW-1185">Reference proteome</keyword>
<dbReference type="Proteomes" id="UP000294887">
    <property type="component" value="Unassembled WGS sequence"/>
</dbReference>
<feature type="domain" description="PAS" evidence="16">
    <location>
        <begin position="13"/>
        <end position="61"/>
    </location>
</feature>
<proteinExistence type="predicted"/>
<dbReference type="InterPro" id="IPR003661">
    <property type="entry name" value="HisK_dim/P_dom"/>
</dbReference>
<dbReference type="GO" id="GO:0006355">
    <property type="term" value="P:regulation of DNA-templated transcription"/>
    <property type="evidence" value="ECO:0007669"/>
    <property type="project" value="InterPro"/>
</dbReference>
<dbReference type="GO" id="GO:0005524">
    <property type="term" value="F:ATP binding"/>
    <property type="evidence" value="ECO:0007669"/>
    <property type="project" value="UniProtKB-KW"/>
</dbReference>
<protein>
    <recommendedName>
        <fullName evidence="12">Sensory histidine kinase/phosphatase NtrB</fullName>
        <ecNumber evidence="2">2.7.13.3</ecNumber>
    </recommendedName>
    <alternativeName>
        <fullName evidence="13">Nitrogen regulation protein NR(II)</fullName>
    </alternativeName>
    <alternativeName>
        <fullName evidence="14">Nitrogen regulator II</fullName>
    </alternativeName>
</protein>
<dbReference type="Pfam" id="PF00989">
    <property type="entry name" value="PAS"/>
    <property type="match status" value="1"/>
</dbReference>
<evidence type="ECO:0000256" key="2">
    <source>
        <dbReference type="ARBA" id="ARBA00012438"/>
    </source>
</evidence>
<comment type="function">
    <text evidence="11">Member of the two-component regulatory system NtrB/NtrC, which controls expression of the nitrogen-regulated (ntr) genes in response to nitrogen limitation. Under conditions of nitrogen limitation, NtrB autophosphorylates and transfers the phosphoryl group to NtrC. In the presence of nitrogen, acts as a phosphatase that dephosphorylates and inactivates NtrC.</text>
</comment>
<dbReference type="InterPro" id="IPR035965">
    <property type="entry name" value="PAS-like_dom_sf"/>
</dbReference>
<keyword evidence="4" id="KW-0808">Transferase</keyword>
<dbReference type="EC" id="2.7.13.3" evidence="2"/>
<evidence type="ECO:0000256" key="10">
    <source>
        <dbReference type="ARBA" id="ARBA00023231"/>
    </source>
</evidence>
<dbReference type="SUPFAM" id="SSF55785">
    <property type="entry name" value="PYP-like sensor domain (PAS domain)"/>
    <property type="match status" value="1"/>
</dbReference>
<feature type="domain" description="Histidine kinase" evidence="15">
    <location>
        <begin position="142"/>
        <end position="354"/>
    </location>
</feature>
<dbReference type="NCBIfam" id="TIGR00229">
    <property type="entry name" value="sensory_box"/>
    <property type="match status" value="1"/>
</dbReference>
<dbReference type="InterPro" id="IPR004358">
    <property type="entry name" value="Sig_transdc_His_kin-like_C"/>
</dbReference>
<evidence type="ECO:0000256" key="6">
    <source>
        <dbReference type="ARBA" id="ARBA00022777"/>
    </source>
</evidence>
<evidence type="ECO:0000256" key="12">
    <source>
        <dbReference type="ARBA" id="ARBA00039567"/>
    </source>
</evidence>
<accession>A0A4R1F477</accession>
<dbReference type="NCBIfam" id="NF008293">
    <property type="entry name" value="PRK11073.1"/>
    <property type="match status" value="1"/>
</dbReference>
<dbReference type="Gene3D" id="3.30.450.20">
    <property type="entry name" value="PAS domain"/>
    <property type="match status" value="1"/>
</dbReference>
<keyword evidence="10" id="KW-0535">Nitrogen fixation</keyword>
<dbReference type="PANTHER" id="PTHR43065">
    <property type="entry name" value="SENSOR HISTIDINE KINASE"/>
    <property type="match status" value="1"/>
</dbReference>
<reference evidence="17 18" key="1">
    <citation type="submission" date="2019-03" db="EMBL/GenBank/DDBJ databases">
        <title>Genomic Encyclopedia of Type Strains, Phase IV (KMG-IV): sequencing the most valuable type-strain genomes for metagenomic binning, comparative biology and taxonomic classification.</title>
        <authorList>
            <person name="Goeker M."/>
        </authorList>
    </citation>
    <scope>NUCLEOTIDE SEQUENCE [LARGE SCALE GENOMIC DNA]</scope>
    <source>
        <strain evidence="17 18">DSM 24830</strain>
    </source>
</reference>
<dbReference type="PANTHER" id="PTHR43065:SF16">
    <property type="entry name" value="SENSORY HISTIDINE KINASE_PHOSPHATASE NTRB"/>
    <property type="match status" value="1"/>
</dbReference>
<dbReference type="Gene3D" id="3.30.565.10">
    <property type="entry name" value="Histidine kinase-like ATPase, C-terminal domain"/>
    <property type="match status" value="1"/>
</dbReference>
<evidence type="ECO:0000256" key="4">
    <source>
        <dbReference type="ARBA" id="ARBA00022679"/>
    </source>
</evidence>
<dbReference type="CDD" id="cd00082">
    <property type="entry name" value="HisKA"/>
    <property type="match status" value="1"/>
</dbReference>
<dbReference type="SUPFAM" id="SSF47384">
    <property type="entry name" value="Homodimeric domain of signal transducing histidine kinase"/>
    <property type="match status" value="1"/>
</dbReference>
<dbReference type="SUPFAM" id="SSF55874">
    <property type="entry name" value="ATPase domain of HSP90 chaperone/DNA topoisomerase II/histidine kinase"/>
    <property type="match status" value="1"/>
</dbReference>
<keyword evidence="9" id="KW-0902">Two-component regulatory system</keyword>
<dbReference type="PROSITE" id="PS50109">
    <property type="entry name" value="HIS_KIN"/>
    <property type="match status" value="1"/>
</dbReference>
<dbReference type="InterPro" id="IPR003594">
    <property type="entry name" value="HATPase_dom"/>
</dbReference>
<dbReference type="RefSeq" id="WP_207906942.1">
    <property type="nucleotide sequence ID" value="NZ_BAAAFU010000008.1"/>
</dbReference>
<evidence type="ECO:0000256" key="7">
    <source>
        <dbReference type="ARBA" id="ARBA00022801"/>
    </source>
</evidence>
<evidence type="ECO:0000256" key="13">
    <source>
        <dbReference type="ARBA" id="ARBA00042313"/>
    </source>
</evidence>
<dbReference type="GO" id="GO:0000155">
    <property type="term" value="F:phosphorelay sensor kinase activity"/>
    <property type="evidence" value="ECO:0007669"/>
    <property type="project" value="InterPro"/>
</dbReference>
<keyword evidence="6 17" id="KW-0418">Kinase</keyword>
<dbReference type="Pfam" id="PF02518">
    <property type="entry name" value="HATPase_c"/>
    <property type="match status" value="1"/>
</dbReference>
<dbReference type="InterPro" id="IPR013767">
    <property type="entry name" value="PAS_fold"/>
</dbReference>
<evidence type="ECO:0000256" key="9">
    <source>
        <dbReference type="ARBA" id="ARBA00023012"/>
    </source>
</evidence>
<dbReference type="InterPro" id="IPR036890">
    <property type="entry name" value="HATPase_C_sf"/>
</dbReference>
<name>A0A4R1F477_9GAMM</name>
<dbReference type="SMART" id="SM00388">
    <property type="entry name" value="HisKA"/>
    <property type="match status" value="1"/>
</dbReference>
<evidence type="ECO:0000313" key="18">
    <source>
        <dbReference type="Proteomes" id="UP000294887"/>
    </source>
</evidence>
<evidence type="ECO:0000259" key="15">
    <source>
        <dbReference type="PROSITE" id="PS50109"/>
    </source>
</evidence>
<dbReference type="Gene3D" id="1.10.287.130">
    <property type="match status" value="1"/>
</dbReference>
<dbReference type="PRINTS" id="PR00344">
    <property type="entry name" value="BCTRLSENSOR"/>
</dbReference>
<dbReference type="PROSITE" id="PS50112">
    <property type="entry name" value="PAS"/>
    <property type="match status" value="1"/>
</dbReference>
<dbReference type="SMART" id="SM00387">
    <property type="entry name" value="HATPase_c"/>
    <property type="match status" value="1"/>
</dbReference>
<dbReference type="InterPro" id="IPR036097">
    <property type="entry name" value="HisK_dim/P_sf"/>
</dbReference>
<sequence length="358" mass="40349">MAKDIQTQFSPNEISDTISIAIIVLDESLRVRQMNAAAENLFGQSRERIIDKSFSVILHEDIMRDHLDFVIENEEPQAVRGRYLKGQQKKDIIVDCVATPFIKNSKLKGIVLELYRTDFQLRIAREEQLLSQQEATQSLVRGMAHEIKNPLGGLRGAAQLLDSELDSEELKEYTRIIISEADRLQKLVDRLLGSRQPTKNQWINIHEVLERVRRLVKADIPKGVNLQFDYDPSIPELQADLDNLIQIVFNIVGNALKAVGDSGNILFRTRILRNYVINNKQYRLALKLEVIDDGGGVPENIRNKLFFPMISGSANGTGLGLSIAQSLANRHHGVIEFTSEPGETCFTLLLPIDNSKAD</sequence>
<keyword evidence="7" id="KW-0378">Hydrolase</keyword>
<keyword evidence="8" id="KW-0067">ATP-binding</keyword>
<evidence type="ECO:0000256" key="5">
    <source>
        <dbReference type="ARBA" id="ARBA00022741"/>
    </source>
</evidence>
<comment type="catalytic activity">
    <reaction evidence="1">
        <text>ATP + protein L-histidine = ADP + protein N-phospho-L-histidine.</text>
        <dbReference type="EC" id="2.7.13.3"/>
    </reaction>
</comment>
<dbReference type="Pfam" id="PF00512">
    <property type="entry name" value="HisKA"/>
    <property type="match status" value="1"/>
</dbReference>
<keyword evidence="5" id="KW-0547">Nucleotide-binding</keyword>
<dbReference type="SMART" id="SM00091">
    <property type="entry name" value="PAS"/>
    <property type="match status" value="1"/>
</dbReference>
<evidence type="ECO:0000256" key="14">
    <source>
        <dbReference type="ARBA" id="ARBA00043094"/>
    </source>
</evidence>
<dbReference type="EMBL" id="SMFQ01000002">
    <property type="protein sequence ID" value="TCJ89086.1"/>
    <property type="molecule type" value="Genomic_DNA"/>
</dbReference>
<evidence type="ECO:0000313" key="17">
    <source>
        <dbReference type="EMBL" id="TCJ89086.1"/>
    </source>
</evidence>
<gene>
    <name evidence="17" type="ORF">EV695_0947</name>
</gene>
<dbReference type="InterPro" id="IPR005467">
    <property type="entry name" value="His_kinase_dom"/>
</dbReference>
<comment type="caution">
    <text evidence="17">The sequence shown here is derived from an EMBL/GenBank/DDBJ whole genome shotgun (WGS) entry which is preliminary data.</text>
</comment>
<evidence type="ECO:0000256" key="8">
    <source>
        <dbReference type="ARBA" id="ARBA00022840"/>
    </source>
</evidence>
<evidence type="ECO:0000256" key="11">
    <source>
        <dbReference type="ARBA" id="ARBA00037696"/>
    </source>
</evidence>
<evidence type="ECO:0000256" key="3">
    <source>
        <dbReference type="ARBA" id="ARBA00022553"/>
    </source>
</evidence>
<dbReference type="InterPro" id="IPR000014">
    <property type="entry name" value="PAS"/>
</dbReference>
<dbReference type="CDD" id="cd00130">
    <property type="entry name" value="PAS"/>
    <property type="match status" value="1"/>
</dbReference>
<dbReference type="AlphaFoldDB" id="A0A4R1F477"/>
<dbReference type="GO" id="GO:0016787">
    <property type="term" value="F:hydrolase activity"/>
    <property type="evidence" value="ECO:0007669"/>
    <property type="project" value="UniProtKB-KW"/>
</dbReference>
<evidence type="ECO:0000256" key="1">
    <source>
        <dbReference type="ARBA" id="ARBA00000085"/>
    </source>
</evidence>
<evidence type="ECO:0000259" key="16">
    <source>
        <dbReference type="PROSITE" id="PS50112"/>
    </source>
</evidence>
<keyword evidence="3" id="KW-0597">Phosphoprotein</keyword>